<dbReference type="GeneID" id="56085608"/>
<name>A0A7D5TC86_9EURY</name>
<reference evidence="2 3" key="1">
    <citation type="submission" date="2020-07" db="EMBL/GenBank/DDBJ databases">
        <title>Halosimplex litoreum sp. nov. and Halosimplex rubrum sp. nov., isolated from different salt environments.</title>
        <authorList>
            <person name="Cui H."/>
        </authorList>
    </citation>
    <scope>NUCLEOTIDE SEQUENCE [LARGE SCALE GENOMIC DNA]</scope>
    <source>
        <strain evidence="2 3">R2</strain>
    </source>
</reference>
<accession>A0A7D5TC86</accession>
<evidence type="ECO:0008006" key="4">
    <source>
        <dbReference type="Google" id="ProtNLM"/>
    </source>
</evidence>
<dbReference type="RefSeq" id="WP_179919495.1">
    <property type="nucleotide sequence ID" value="NZ_CP058909.1"/>
</dbReference>
<gene>
    <name evidence="2" type="ORF">HZS54_23425</name>
</gene>
<feature type="compositionally biased region" description="Low complexity" evidence="1">
    <location>
        <begin position="38"/>
        <end position="60"/>
    </location>
</feature>
<dbReference type="Proteomes" id="UP000509346">
    <property type="component" value="Chromosome"/>
</dbReference>
<dbReference type="PROSITE" id="PS51257">
    <property type="entry name" value="PROKAR_LIPOPROTEIN"/>
    <property type="match status" value="1"/>
</dbReference>
<proteinExistence type="predicted"/>
<evidence type="ECO:0000256" key="1">
    <source>
        <dbReference type="SAM" id="MobiDB-lite"/>
    </source>
</evidence>
<evidence type="ECO:0000313" key="3">
    <source>
        <dbReference type="Proteomes" id="UP000509346"/>
    </source>
</evidence>
<dbReference type="AlphaFoldDB" id="A0A7D5TC86"/>
<feature type="region of interest" description="Disordered" evidence="1">
    <location>
        <begin position="36"/>
        <end position="72"/>
    </location>
</feature>
<evidence type="ECO:0000313" key="2">
    <source>
        <dbReference type="EMBL" id="QLH84410.1"/>
    </source>
</evidence>
<sequence length="293" mass="30449">MAGTRQRIGVHARAVAVVCVTALVVLSGCAGLSGGGATPTATDDGPAGPTGSTPSPNGAPESGSGTATGAQLAPGLTADGLAAPVELVNAHTEVLRSDPFTVRYELRRSGDGYDVTQTLSGEADLNGTVRARAVQRVSTTGSAPSRYENRSGRTAIWRDGGTVFHRAVENGSATYDRLLAMNASLSPNLLTQRRDLADYLSNLDDQTVTEVTRDGGTYYRVEGSFQEPYRNGATNVTAYVAPSGLVAELVVEEAGAERIGPSVLRVTYDDLGETTVERPGWVETAESATTETG</sequence>
<dbReference type="EMBL" id="CP058909">
    <property type="protein sequence ID" value="QLH84410.1"/>
    <property type="molecule type" value="Genomic_DNA"/>
</dbReference>
<organism evidence="2 3">
    <name type="scientific">Halosimplex pelagicum</name>
    <dbReference type="NCBI Taxonomy" id="869886"/>
    <lineage>
        <taxon>Archaea</taxon>
        <taxon>Methanobacteriati</taxon>
        <taxon>Methanobacteriota</taxon>
        <taxon>Stenosarchaea group</taxon>
        <taxon>Halobacteria</taxon>
        <taxon>Halobacteriales</taxon>
        <taxon>Haloarculaceae</taxon>
        <taxon>Halosimplex</taxon>
    </lineage>
</organism>
<keyword evidence="3" id="KW-1185">Reference proteome</keyword>
<dbReference type="OrthoDB" id="242565at2157"/>
<protein>
    <recommendedName>
        <fullName evidence="4">LppX_LprAFG lipoprotein</fullName>
    </recommendedName>
</protein>
<dbReference type="KEGG" id="hpel:HZS54_23425"/>